<dbReference type="GO" id="GO:0140359">
    <property type="term" value="F:ABC-type transporter activity"/>
    <property type="evidence" value="ECO:0007669"/>
    <property type="project" value="InterPro"/>
</dbReference>
<dbReference type="InterPro" id="IPR050683">
    <property type="entry name" value="Bact_Polysacc_Export_ATP-bd"/>
</dbReference>
<keyword evidence="2" id="KW-0813">Transport</keyword>
<dbReference type="SUPFAM" id="SSF52540">
    <property type="entry name" value="P-loop containing nucleoside triphosphate hydrolases"/>
    <property type="match status" value="1"/>
</dbReference>
<name>A0AAE3QN37_9BACT</name>
<dbReference type="GO" id="GO:0016020">
    <property type="term" value="C:membrane"/>
    <property type="evidence" value="ECO:0007669"/>
    <property type="project" value="InterPro"/>
</dbReference>
<dbReference type="Pfam" id="PF00005">
    <property type="entry name" value="ABC_tran"/>
    <property type="match status" value="1"/>
</dbReference>
<comment type="caution">
    <text evidence="6">The sequence shown here is derived from an EMBL/GenBank/DDBJ whole genome shotgun (WGS) entry which is preliminary data.</text>
</comment>
<dbReference type="PANTHER" id="PTHR46743:SF2">
    <property type="entry name" value="TEICHOIC ACIDS EXPORT ATP-BINDING PROTEIN TAGH"/>
    <property type="match status" value="1"/>
</dbReference>
<evidence type="ECO:0000256" key="2">
    <source>
        <dbReference type="ARBA" id="ARBA00022448"/>
    </source>
</evidence>
<dbReference type="Proteomes" id="UP001241110">
    <property type="component" value="Unassembled WGS sequence"/>
</dbReference>
<dbReference type="SMART" id="SM00382">
    <property type="entry name" value="AAA"/>
    <property type="match status" value="1"/>
</dbReference>
<dbReference type="Gene3D" id="3.40.50.300">
    <property type="entry name" value="P-loop containing nucleotide triphosphate hydrolases"/>
    <property type="match status" value="1"/>
</dbReference>
<dbReference type="InterPro" id="IPR027417">
    <property type="entry name" value="P-loop_NTPase"/>
</dbReference>
<evidence type="ECO:0000259" key="5">
    <source>
        <dbReference type="PROSITE" id="PS50893"/>
    </source>
</evidence>
<keyword evidence="3" id="KW-0547">Nucleotide-binding</keyword>
<dbReference type="AlphaFoldDB" id="A0AAE3QN37"/>
<dbReference type="GO" id="GO:0016887">
    <property type="term" value="F:ATP hydrolysis activity"/>
    <property type="evidence" value="ECO:0007669"/>
    <property type="project" value="InterPro"/>
</dbReference>
<dbReference type="RefSeq" id="WP_313981451.1">
    <property type="nucleotide sequence ID" value="NZ_JASJOS010000007.1"/>
</dbReference>
<evidence type="ECO:0000256" key="3">
    <source>
        <dbReference type="ARBA" id="ARBA00022741"/>
    </source>
</evidence>
<reference evidence="6" key="1">
    <citation type="submission" date="2023-05" db="EMBL/GenBank/DDBJ databases">
        <authorList>
            <person name="Zhang X."/>
        </authorList>
    </citation>
    <scope>NUCLEOTIDE SEQUENCE</scope>
    <source>
        <strain evidence="6">YF14B1</strain>
    </source>
</reference>
<dbReference type="PROSITE" id="PS50893">
    <property type="entry name" value="ABC_TRANSPORTER_2"/>
    <property type="match status" value="1"/>
</dbReference>
<dbReference type="InterPro" id="IPR003439">
    <property type="entry name" value="ABC_transporter-like_ATP-bd"/>
</dbReference>
<evidence type="ECO:0000256" key="4">
    <source>
        <dbReference type="ARBA" id="ARBA00022840"/>
    </source>
</evidence>
<gene>
    <name evidence="6" type="ORF">QNI16_17940</name>
</gene>
<comment type="similarity">
    <text evidence="1">Belongs to the ABC transporter superfamily.</text>
</comment>
<proteinExistence type="inferred from homology"/>
<dbReference type="InterPro" id="IPR015860">
    <property type="entry name" value="ABC_transpr_TagH-like"/>
</dbReference>
<feature type="domain" description="ABC transporter" evidence="5">
    <location>
        <begin position="6"/>
        <end position="255"/>
    </location>
</feature>
<dbReference type="PANTHER" id="PTHR46743">
    <property type="entry name" value="TEICHOIC ACIDS EXPORT ATP-BINDING PROTEIN TAGH"/>
    <property type="match status" value="1"/>
</dbReference>
<evidence type="ECO:0000256" key="1">
    <source>
        <dbReference type="ARBA" id="ARBA00005417"/>
    </source>
</evidence>
<organism evidence="6 7">
    <name type="scientific">Xanthocytophaga flava</name>
    <dbReference type="NCBI Taxonomy" id="3048013"/>
    <lineage>
        <taxon>Bacteria</taxon>
        <taxon>Pseudomonadati</taxon>
        <taxon>Bacteroidota</taxon>
        <taxon>Cytophagia</taxon>
        <taxon>Cytophagales</taxon>
        <taxon>Rhodocytophagaceae</taxon>
        <taxon>Xanthocytophaga</taxon>
    </lineage>
</organism>
<sequence length="410" mass="45888">MSNVAIKVENLSKLYQIGTQKSGSLRDSITNKWDQLRGSKKGSKTQDFWALDDLSFEIRQGEAVGIIGKNGAGKSTLLKVLSRITEPTKGRIEIHGRVASLLEVGTGFHPELSGRENIYLNGTILGMTRKEIKDKFDEIVAFSGVEKFIDTAVKYYSSGMYVRLAFAVAAHLEPEILIIDEVLAVGDLEFQKKCLGKMEEVAGQGRTVLFVSHDMQAISALTSRSIFLRQGKVDFIGPTPDAINYYINQTKAQDLIYIGSPSPVAPKITKVSISTSLPNNVHTNGESLIIEITIDTPHSLQGACLSFHVVDSKERNYAHLWIFDSDQPICREEGTHILKCVIPNCRLYMGRYFLKVYFSEPPGGQIFQVLENICPFEVVMYGKHREFQWYPEACAYIEDGTWEVQHKVIP</sequence>
<dbReference type="CDD" id="cd03220">
    <property type="entry name" value="ABC_KpsT_Wzt"/>
    <property type="match status" value="1"/>
</dbReference>
<protein>
    <submittedName>
        <fullName evidence="6">Polysaccharide ABC transporter ATP-binding protein</fullName>
    </submittedName>
</protein>
<accession>A0AAE3QN37</accession>
<dbReference type="GO" id="GO:0005524">
    <property type="term" value="F:ATP binding"/>
    <property type="evidence" value="ECO:0007669"/>
    <property type="project" value="UniProtKB-KW"/>
</dbReference>
<evidence type="ECO:0000313" key="6">
    <source>
        <dbReference type="EMBL" id="MDJ1482392.1"/>
    </source>
</evidence>
<dbReference type="InterPro" id="IPR003593">
    <property type="entry name" value="AAA+_ATPase"/>
</dbReference>
<dbReference type="EMBL" id="JASJOS010000007">
    <property type="protein sequence ID" value="MDJ1482392.1"/>
    <property type="molecule type" value="Genomic_DNA"/>
</dbReference>
<evidence type="ECO:0000313" key="7">
    <source>
        <dbReference type="Proteomes" id="UP001241110"/>
    </source>
</evidence>
<keyword evidence="4 6" id="KW-0067">ATP-binding</keyword>